<keyword evidence="2" id="KW-1185">Reference proteome</keyword>
<name>A0A9P4JJD1_9PLEO</name>
<dbReference type="Proteomes" id="UP000799536">
    <property type="component" value="Unassembled WGS sequence"/>
</dbReference>
<reference evidence="1" key="1">
    <citation type="journal article" date="2020" name="Stud. Mycol.">
        <title>101 Dothideomycetes genomes: a test case for predicting lifestyles and emergence of pathogens.</title>
        <authorList>
            <person name="Haridas S."/>
            <person name="Albert R."/>
            <person name="Binder M."/>
            <person name="Bloem J."/>
            <person name="Labutti K."/>
            <person name="Salamov A."/>
            <person name="Andreopoulos B."/>
            <person name="Baker S."/>
            <person name="Barry K."/>
            <person name="Bills G."/>
            <person name="Bluhm B."/>
            <person name="Cannon C."/>
            <person name="Castanera R."/>
            <person name="Culley D."/>
            <person name="Daum C."/>
            <person name="Ezra D."/>
            <person name="Gonzalez J."/>
            <person name="Henrissat B."/>
            <person name="Kuo A."/>
            <person name="Liang C."/>
            <person name="Lipzen A."/>
            <person name="Lutzoni F."/>
            <person name="Magnuson J."/>
            <person name="Mondo S."/>
            <person name="Nolan M."/>
            <person name="Ohm R."/>
            <person name="Pangilinan J."/>
            <person name="Park H.-J."/>
            <person name="Ramirez L."/>
            <person name="Alfaro M."/>
            <person name="Sun H."/>
            <person name="Tritt A."/>
            <person name="Yoshinaga Y."/>
            <person name="Zwiers L.-H."/>
            <person name="Turgeon B."/>
            <person name="Goodwin S."/>
            <person name="Spatafora J."/>
            <person name="Crous P."/>
            <person name="Grigoriev I."/>
        </authorList>
    </citation>
    <scope>NUCLEOTIDE SEQUENCE</scope>
    <source>
        <strain evidence="1">ATCC 74209</strain>
    </source>
</reference>
<dbReference type="EMBL" id="ML994022">
    <property type="protein sequence ID" value="KAF2200447.1"/>
    <property type="molecule type" value="Genomic_DNA"/>
</dbReference>
<accession>A0A9P4JJD1</accession>
<organism evidence="1 2">
    <name type="scientific">Delitschia confertaspora ATCC 74209</name>
    <dbReference type="NCBI Taxonomy" id="1513339"/>
    <lineage>
        <taxon>Eukaryota</taxon>
        <taxon>Fungi</taxon>
        <taxon>Dikarya</taxon>
        <taxon>Ascomycota</taxon>
        <taxon>Pezizomycotina</taxon>
        <taxon>Dothideomycetes</taxon>
        <taxon>Pleosporomycetidae</taxon>
        <taxon>Pleosporales</taxon>
        <taxon>Delitschiaceae</taxon>
        <taxon>Delitschia</taxon>
    </lineage>
</organism>
<evidence type="ECO:0000313" key="1">
    <source>
        <dbReference type="EMBL" id="KAF2200447.1"/>
    </source>
</evidence>
<protein>
    <submittedName>
        <fullName evidence="1">Uncharacterized protein</fullName>
    </submittedName>
</protein>
<gene>
    <name evidence="1" type="ORF">GQ43DRAFT_73110</name>
</gene>
<proteinExistence type="predicted"/>
<dbReference type="AlphaFoldDB" id="A0A9P4JJD1"/>
<evidence type="ECO:0000313" key="2">
    <source>
        <dbReference type="Proteomes" id="UP000799536"/>
    </source>
</evidence>
<sequence length="121" mass="13699">MIAPFIPVSLFAALPRRNRGRTSKREKDGRREEMRKCRRGRGKGLYFLEVGCCRHTFKEGGKARPPHLSLTTASWRCIFGSRTLLATVLVPPVHPGPLVIFLILQSLLFADTQSHTPLFRT</sequence>
<comment type="caution">
    <text evidence="1">The sequence shown here is derived from an EMBL/GenBank/DDBJ whole genome shotgun (WGS) entry which is preliminary data.</text>
</comment>